<accession>A0AAD1KMB4</accession>
<evidence type="ECO:0000256" key="1">
    <source>
        <dbReference type="SAM" id="MobiDB-lite"/>
    </source>
</evidence>
<dbReference type="AlphaFoldDB" id="A0AAD1KMB4"/>
<feature type="compositionally biased region" description="Basic and acidic residues" evidence="1">
    <location>
        <begin position="233"/>
        <end position="244"/>
    </location>
</feature>
<reference evidence="2" key="1">
    <citation type="submission" date="2021-06" db="EMBL/GenBank/DDBJ databases">
        <title>Genome sequence of Cutibacterium modestum strain KB17-24694.</title>
        <authorList>
            <person name="Dekio I."/>
            <person name="Asahina A."/>
            <person name="Nishida M."/>
        </authorList>
    </citation>
    <scope>NUCLEOTIDE SEQUENCE</scope>
    <source>
        <strain evidence="2">KB17-24694</strain>
    </source>
</reference>
<evidence type="ECO:0000313" key="3">
    <source>
        <dbReference type="Proteomes" id="UP000825072"/>
    </source>
</evidence>
<dbReference type="Proteomes" id="UP000825072">
    <property type="component" value="Chromosome 1"/>
</dbReference>
<proteinExistence type="predicted"/>
<feature type="region of interest" description="Disordered" evidence="1">
    <location>
        <begin position="197"/>
        <end position="260"/>
    </location>
</feature>
<dbReference type="EMBL" id="AP024747">
    <property type="protein sequence ID" value="BCY24313.1"/>
    <property type="molecule type" value="Genomic_DNA"/>
</dbReference>
<sequence length="260" mass="26152">MFYNVGASAGAAAPGWSKGPASLDASITGSAKYTKGETFHYDSVAAAHADRDNLNKYARGRALAVMHLGSAPDAPNSQLSSTSKTVEVDVKGKADLKVKAKVGGHGSVDAGASGGVDGNVQYTTKSDSKTGAITHTVEVSGSAKGDAHANAGATMGNHGVKTPTVGGYAGIDDDTSVSVTKDKSGKITELVITKSGAKGADSGVDGDFKFEPGKPKSLLGPGGGKPVPGLGRWKPEPNKSRDAGNQRGPPPQAGQGEYFA</sequence>
<gene>
    <name evidence="2" type="ORF">KB1_03030</name>
</gene>
<protein>
    <submittedName>
        <fullName evidence="2">Uncharacterized protein</fullName>
    </submittedName>
</protein>
<organism evidence="2 3">
    <name type="scientific">Cutibacterium modestum</name>
    <dbReference type="NCBI Taxonomy" id="2559073"/>
    <lineage>
        <taxon>Bacteria</taxon>
        <taxon>Bacillati</taxon>
        <taxon>Actinomycetota</taxon>
        <taxon>Actinomycetes</taxon>
        <taxon>Propionibacteriales</taxon>
        <taxon>Propionibacteriaceae</taxon>
        <taxon>Cutibacterium</taxon>
    </lineage>
</organism>
<evidence type="ECO:0000313" key="2">
    <source>
        <dbReference type="EMBL" id="BCY24313.1"/>
    </source>
</evidence>
<name>A0AAD1KMB4_9ACTN</name>